<dbReference type="EMBL" id="OA569541">
    <property type="protein sequence ID" value="CAD7202575.1"/>
    <property type="molecule type" value="Genomic_DNA"/>
</dbReference>
<dbReference type="InterPro" id="IPR016137">
    <property type="entry name" value="RGS"/>
</dbReference>
<dbReference type="SUPFAM" id="SSF48097">
    <property type="entry name" value="Regulator of G-protein signaling, RGS"/>
    <property type="match status" value="1"/>
</dbReference>
<organism evidence="2">
    <name type="scientific">Timema douglasi</name>
    <name type="common">Walking stick</name>
    <dbReference type="NCBI Taxonomy" id="61478"/>
    <lineage>
        <taxon>Eukaryota</taxon>
        <taxon>Metazoa</taxon>
        <taxon>Ecdysozoa</taxon>
        <taxon>Arthropoda</taxon>
        <taxon>Hexapoda</taxon>
        <taxon>Insecta</taxon>
        <taxon>Pterygota</taxon>
        <taxon>Neoptera</taxon>
        <taxon>Polyneoptera</taxon>
        <taxon>Phasmatodea</taxon>
        <taxon>Timematodea</taxon>
        <taxon>Timematoidea</taxon>
        <taxon>Timematidae</taxon>
        <taxon>Timema</taxon>
    </lineage>
</organism>
<reference evidence="2" key="1">
    <citation type="submission" date="2020-11" db="EMBL/GenBank/DDBJ databases">
        <authorList>
            <person name="Tran Van P."/>
        </authorList>
    </citation>
    <scope>NUCLEOTIDE SEQUENCE</scope>
</reference>
<proteinExistence type="predicted"/>
<sequence length="186" mass="21252">MAGCLPNDRRGSLSPETRKHCAESLDNVLGSSIGREKFHDYLETRGFEEEIKTLIFWGKCNKLINKHKEEMNAAMTRRFHEKARRTVEFAEEEDVNLDLGELQRLHKAVKGDDHKTTVLVLKEVRQSPKGASLIQHHNKGSRDAEELTPCSLFLPMPTHKKKVYPMGFIQVRETQNSSVAAQEIQT</sequence>
<gene>
    <name evidence="2" type="ORF">TDIB3V08_LOCUS8757</name>
</gene>
<feature type="domain" description="RGS" evidence="1">
    <location>
        <begin position="24"/>
        <end position="81"/>
    </location>
</feature>
<name>A0A7R8VTD4_TIMDO</name>
<dbReference type="InterPro" id="IPR044926">
    <property type="entry name" value="RGS_subdomain_2"/>
</dbReference>
<dbReference type="PROSITE" id="PS50132">
    <property type="entry name" value="RGS"/>
    <property type="match status" value="1"/>
</dbReference>
<dbReference type="Gene3D" id="1.10.167.10">
    <property type="entry name" value="Regulator of G-protein Signalling 4, domain 2"/>
    <property type="match status" value="1"/>
</dbReference>
<protein>
    <recommendedName>
        <fullName evidence="1">RGS domain-containing protein</fullName>
    </recommendedName>
</protein>
<dbReference type="InterPro" id="IPR024066">
    <property type="entry name" value="RGS_subdom1/3"/>
</dbReference>
<evidence type="ECO:0000313" key="2">
    <source>
        <dbReference type="EMBL" id="CAD7202575.1"/>
    </source>
</evidence>
<dbReference type="InterPro" id="IPR036305">
    <property type="entry name" value="RGS_sf"/>
</dbReference>
<dbReference type="AlphaFoldDB" id="A0A7R8VTD4"/>
<evidence type="ECO:0000259" key="1">
    <source>
        <dbReference type="PROSITE" id="PS50132"/>
    </source>
</evidence>
<dbReference type="Gene3D" id="1.10.196.10">
    <property type="match status" value="1"/>
</dbReference>
<accession>A0A7R8VTD4</accession>